<keyword evidence="4 12" id="KW-0349">Heme</keyword>
<dbReference type="PROSITE" id="PS00086">
    <property type="entry name" value="CYTOCHROME_P450"/>
    <property type="match status" value="1"/>
</dbReference>
<keyword evidence="5" id="KW-0812">Transmembrane</keyword>
<evidence type="ECO:0008006" key="16">
    <source>
        <dbReference type="Google" id="ProtNLM"/>
    </source>
</evidence>
<dbReference type="SUPFAM" id="SSF48264">
    <property type="entry name" value="Cytochrome P450"/>
    <property type="match status" value="1"/>
</dbReference>
<protein>
    <recommendedName>
        <fullName evidence="16">Cytochrome P450</fullName>
    </recommendedName>
</protein>
<comment type="subcellular location">
    <subcellularLocation>
        <location evidence="2">Membrane</location>
        <topology evidence="2">Single-pass membrane protein</topology>
    </subcellularLocation>
</comment>
<accession>A0A067L5C9</accession>
<dbReference type="PANTHER" id="PTHR47953:SF19">
    <property type="entry name" value="OS06G0641600 PROTEIN"/>
    <property type="match status" value="1"/>
</dbReference>
<dbReference type="CDD" id="cd11072">
    <property type="entry name" value="CYP71-like"/>
    <property type="match status" value="1"/>
</dbReference>
<keyword evidence="7" id="KW-1133">Transmembrane helix</keyword>
<feature type="binding site" description="axial binding residue" evidence="12">
    <location>
        <position position="397"/>
    </location>
    <ligand>
        <name>heme</name>
        <dbReference type="ChEBI" id="CHEBI:30413"/>
    </ligand>
    <ligandPart>
        <name>Fe</name>
        <dbReference type="ChEBI" id="CHEBI:18248"/>
    </ligandPart>
</feature>
<dbReference type="Pfam" id="PF00067">
    <property type="entry name" value="p450"/>
    <property type="match status" value="1"/>
</dbReference>
<evidence type="ECO:0000256" key="13">
    <source>
        <dbReference type="RuleBase" id="RU000461"/>
    </source>
</evidence>
<evidence type="ECO:0000256" key="1">
    <source>
        <dbReference type="ARBA" id="ARBA00001971"/>
    </source>
</evidence>
<comment type="similarity">
    <text evidence="3 13">Belongs to the cytochrome P450 family.</text>
</comment>
<dbReference type="InterPro" id="IPR052306">
    <property type="entry name" value="CYP450_71D"/>
</dbReference>
<evidence type="ECO:0000256" key="7">
    <source>
        <dbReference type="ARBA" id="ARBA00022989"/>
    </source>
</evidence>
<evidence type="ECO:0000313" key="15">
    <source>
        <dbReference type="Proteomes" id="UP000027138"/>
    </source>
</evidence>
<organism evidence="14 15">
    <name type="scientific">Jatropha curcas</name>
    <name type="common">Barbados nut</name>
    <dbReference type="NCBI Taxonomy" id="180498"/>
    <lineage>
        <taxon>Eukaryota</taxon>
        <taxon>Viridiplantae</taxon>
        <taxon>Streptophyta</taxon>
        <taxon>Embryophyta</taxon>
        <taxon>Tracheophyta</taxon>
        <taxon>Spermatophyta</taxon>
        <taxon>Magnoliopsida</taxon>
        <taxon>eudicotyledons</taxon>
        <taxon>Gunneridae</taxon>
        <taxon>Pentapetalae</taxon>
        <taxon>rosids</taxon>
        <taxon>fabids</taxon>
        <taxon>Malpighiales</taxon>
        <taxon>Euphorbiaceae</taxon>
        <taxon>Crotonoideae</taxon>
        <taxon>Jatropheae</taxon>
        <taxon>Jatropha</taxon>
    </lineage>
</organism>
<name>A0A067L5C9_JATCU</name>
<keyword evidence="10 13" id="KW-0503">Monooxygenase</keyword>
<dbReference type="Gene3D" id="1.10.630.10">
    <property type="entry name" value="Cytochrome P450"/>
    <property type="match status" value="1"/>
</dbReference>
<evidence type="ECO:0000256" key="11">
    <source>
        <dbReference type="ARBA" id="ARBA00023136"/>
    </source>
</evidence>
<evidence type="ECO:0000256" key="4">
    <source>
        <dbReference type="ARBA" id="ARBA00022617"/>
    </source>
</evidence>
<dbReference type="EMBL" id="KK914353">
    <property type="protein sequence ID" value="KDP39284.1"/>
    <property type="molecule type" value="Genomic_DNA"/>
</dbReference>
<dbReference type="Proteomes" id="UP000027138">
    <property type="component" value="Unassembled WGS sequence"/>
</dbReference>
<sequence length="459" mass="52371">MHHLAGALPHHRMRDLAKKYGPIIHLQLGEFPHIVVSSPETAKQVMKTHDVIFAQRPSLLAGIIVGYNCTDLTFAPYGEYWRQVRKISMLELLTAKRVQSFKSIREEQMSKLIREMSSGSGSPINFSKMVNSLTYNIISTAAFGKVWSGEEMFIPAVKKVIEAAAGLSLADLYPSIKLFQMFSTLKHKLLRVQKELDEIFQNIIDEHRARRMEGKPGLESEEADFVDVLLRFQDQEDFQFPVTDEKIKAIILDMFIAGSETSTTTLIWAMSEMMKNPRVIKKAQAEVRQVFNKNGNIVEEASLGEFSYLKAVTKETLRLHPPVPVLLPRECKEDCQIDGYDIPAKSRILVNAGTIGRDPNYWTEAEKFYPERFLDCSVDYKGTDFEFIPFGAGRRMCPGMWFGIANVEFPLAQLLYYFDWKLPNEQNPEDLDMAEEFGAVITRKNDLRLIPTPYIPSLP</sequence>
<evidence type="ECO:0000256" key="12">
    <source>
        <dbReference type="PIRSR" id="PIRSR602401-1"/>
    </source>
</evidence>
<dbReference type="FunFam" id="1.10.630.10:FF:000043">
    <property type="entry name" value="Cytochrome P450 99A2"/>
    <property type="match status" value="1"/>
</dbReference>
<dbReference type="PRINTS" id="PR00463">
    <property type="entry name" value="EP450I"/>
</dbReference>
<evidence type="ECO:0000256" key="10">
    <source>
        <dbReference type="ARBA" id="ARBA00023033"/>
    </source>
</evidence>
<proteinExistence type="inferred from homology"/>
<keyword evidence="6 12" id="KW-0479">Metal-binding</keyword>
<dbReference type="PANTHER" id="PTHR47953">
    <property type="entry name" value="OS08G0105600 PROTEIN"/>
    <property type="match status" value="1"/>
</dbReference>
<dbReference type="AlphaFoldDB" id="A0A067L5C9"/>
<keyword evidence="11" id="KW-0472">Membrane</keyword>
<evidence type="ECO:0000256" key="6">
    <source>
        <dbReference type="ARBA" id="ARBA00022723"/>
    </source>
</evidence>
<dbReference type="GO" id="GO:0016705">
    <property type="term" value="F:oxidoreductase activity, acting on paired donors, with incorporation or reduction of molecular oxygen"/>
    <property type="evidence" value="ECO:0007669"/>
    <property type="project" value="InterPro"/>
</dbReference>
<keyword evidence="8 13" id="KW-0560">Oxidoreductase</keyword>
<evidence type="ECO:0000256" key="5">
    <source>
        <dbReference type="ARBA" id="ARBA00022692"/>
    </source>
</evidence>
<keyword evidence="15" id="KW-1185">Reference proteome</keyword>
<dbReference type="GO" id="GO:0004497">
    <property type="term" value="F:monooxygenase activity"/>
    <property type="evidence" value="ECO:0007669"/>
    <property type="project" value="UniProtKB-KW"/>
</dbReference>
<evidence type="ECO:0000256" key="9">
    <source>
        <dbReference type="ARBA" id="ARBA00023004"/>
    </source>
</evidence>
<evidence type="ECO:0000256" key="3">
    <source>
        <dbReference type="ARBA" id="ARBA00010617"/>
    </source>
</evidence>
<dbReference type="GO" id="GO:0016020">
    <property type="term" value="C:membrane"/>
    <property type="evidence" value="ECO:0007669"/>
    <property type="project" value="UniProtKB-SubCell"/>
</dbReference>
<dbReference type="InterPro" id="IPR001128">
    <property type="entry name" value="Cyt_P450"/>
</dbReference>
<keyword evidence="9 12" id="KW-0408">Iron</keyword>
<dbReference type="InterPro" id="IPR017972">
    <property type="entry name" value="Cyt_P450_CS"/>
</dbReference>
<evidence type="ECO:0000256" key="8">
    <source>
        <dbReference type="ARBA" id="ARBA00023002"/>
    </source>
</evidence>
<dbReference type="InterPro" id="IPR002401">
    <property type="entry name" value="Cyt_P450_E_grp-I"/>
</dbReference>
<reference evidence="14 15" key="1">
    <citation type="journal article" date="2014" name="PLoS ONE">
        <title>Global Analysis of Gene Expression Profiles in Physic Nut (Jatropha curcas L.) Seedlings Exposed to Salt Stress.</title>
        <authorList>
            <person name="Zhang L."/>
            <person name="Zhang C."/>
            <person name="Wu P."/>
            <person name="Chen Y."/>
            <person name="Li M."/>
            <person name="Jiang H."/>
            <person name="Wu G."/>
        </authorList>
    </citation>
    <scope>NUCLEOTIDE SEQUENCE [LARGE SCALE GENOMIC DNA]</scope>
    <source>
        <strain evidence="15">cv. GZQX0401</strain>
        <tissue evidence="14">Young leaves</tissue>
    </source>
</reference>
<dbReference type="OrthoDB" id="837045at2759"/>
<gene>
    <name evidence="14" type="ORF">JCGZ_01041</name>
</gene>
<evidence type="ECO:0000313" key="14">
    <source>
        <dbReference type="EMBL" id="KDP39284.1"/>
    </source>
</evidence>
<dbReference type="InterPro" id="IPR036396">
    <property type="entry name" value="Cyt_P450_sf"/>
</dbReference>
<dbReference type="GO" id="GO:0020037">
    <property type="term" value="F:heme binding"/>
    <property type="evidence" value="ECO:0007669"/>
    <property type="project" value="InterPro"/>
</dbReference>
<evidence type="ECO:0000256" key="2">
    <source>
        <dbReference type="ARBA" id="ARBA00004167"/>
    </source>
</evidence>
<dbReference type="GO" id="GO:0005506">
    <property type="term" value="F:iron ion binding"/>
    <property type="evidence" value="ECO:0007669"/>
    <property type="project" value="InterPro"/>
</dbReference>
<dbReference type="STRING" id="180498.A0A067L5C9"/>
<comment type="cofactor">
    <cofactor evidence="1 12">
        <name>heme</name>
        <dbReference type="ChEBI" id="CHEBI:30413"/>
    </cofactor>
</comment>
<dbReference type="PRINTS" id="PR00385">
    <property type="entry name" value="P450"/>
</dbReference>